<dbReference type="PANTHER" id="PTHR35152">
    <property type="entry name" value="DOMAIN SIGNALLING PROTEIN, PUTATIVE (AFU_ORTHOLOGUE AFUA_5G11310)-RELATED"/>
    <property type="match status" value="1"/>
</dbReference>
<protein>
    <recommendedName>
        <fullName evidence="2">MHYT domain-containing protein</fullName>
    </recommendedName>
</protein>
<keyword evidence="1" id="KW-0472">Membrane</keyword>
<reference evidence="4" key="1">
    <citation type="journal article" date="2019" name="Int. J. Syst. Evol. Microbiol.">
        <title>The Global Catalogue of Microorganisms (GCM) 10K type strain sequencing project: providing services to taxonomists for standard genome sequencing and annotation.</title>
        <authorList>
            <consortium name="The Broad Institute Genomics Platform"/>
            <consortium name="The Broad Institute Genome Sequencing Center for Infectious Disease"/>
            <person name="Wu L."/>
            <person name="Ma J."/>
        </authorList>
    </citation>
    <scope>NUCLEOTIDE SEQUENCE [LARGE SCALE GENOMIC DNA]</scope>
    <source>
        <strain evidence="4">NBRC 111981</strain>
    </source>
</reference>
<sequence length="254" mass="26720">MPPEVVAVPDHQHYNTWLVLLSYLISVLGSFTALQLAVVIPLASTSRQRMAAVLASGAAMGVGAIWAMHFIAMLACDMGMPVTYDPVLTALSAIIAFVACSLGLFIASSGAFSWAKLAAAGICMGLGVTGMHYLGMAAVMMAAYATYDMNLVASSLFIAIVASIVALWLAFHLRGRVQMIGSALVMGIAVCGMHYTGMAAFNIDDNGGQQPAGFAHGMRGDYLGMTIFVVALVLLAAALIVHYKRQQRRAAITI</sequence>
<dbReference type="InterPro" id="IPR005330">
    <property type="entry name" value="MHYT_dom"/>
</dbReference>
<feature type="domain" description="MHYT" evidence="2">
    <location>
        <begin position="14"/>
        <end position="204"/>
    </location>
</feature>
<accession>A0ABQ5X8E2</accession>
<gene>
    <name evidence="3" type="ORF">GCM10007898_10880</name>
</gene>
<evidence type="ECO:0000313" key="4">
    <source>
        <dbReference type="Proteomes" id="UP001156627"/>
    </source>
</evidence>
<keyword evidence="4" id="KW-1185">Reference proteome</keyword>
<feature type="transmembrane region" description="Helical" evidence="1">
    <location>
        <begin position="52"/>
        <end position="75"/>
    </location>
</feature>
<feature type="transmembrane region" description="Helical" evidence="1">
    <location>
        <begin position="119"/>
        <end position="145"/>
    </location>
</feature>
<keyword evidence="1" id="KW-1133">Transmembrane helix</keyword>
<organism evidence="3 4">
    <name type="scientific">Dyella flagellata</name>
    <dbReference type="NCBI Taxonomy" id="1867833"/>
    <lineage>
        <taxon>Bacteria</taxon>
        <taxon>Pseudomonadati</taxon>
        <taxon>Pseudomonadota</taxon>
        <taxon>Gammaproteobacteria</taxon>
        <taxon>Lysobacterales</taxon>
        <taxon>Rhodanobacteraceae</taxon>
        <taxon>Dyella</taxon>
    </lineage>
</organism>
<evidence type="ECO:0000313" key="3">
    <source>
        <dbReference type="EMBL" id="GLQ87522.1"/>
    </source>
</evidence>
<dbReference type="EMBL" id="BSOA01000007">
    <property type="protein sequence ID" value="GLQ87522.1"/>
    <property type="molecule type" value="Genomic_DNA"/>
</dbReference>
<evidence type="ECO:0000259" key="2">
    <source>
        <dbReference type="PROSITE" id="PS50924"/>
    </source>
</evidence>
<keyword evidence="1" id="KW-0812">Transmembrane</keyword>
<dbReference type="PROSITE" id="PS50924">
    <property type="entry name" value="MHYT"/>
    <property type="match status" value="1"/>
</dbReference>
<name>A0ABQ5X8E2_9GAMM</name>
<dbReference type="Proteomes" id="UP001156627">
    <property type="component" value="Unassembled WGS sequence"/>
</dbReference>
<comment type="caution">
    <text evidence="3">The sequence shown here is derived from an EMBL/GenBank/DDBJ whole genome shotgun (WGS) entry which is preliminary data.</text>
</comment>
<feature type="transmembrane region" description="Helical" evidence="1">
    <location>
        <begin position="151"/>
        <end position="171"/>
    </location>
</feature>
<feature type="transmembrane region" description="Helical" evidence="1">
    <location>
        <begin position="87"/>
        <end position="107"/>
    </location>
</feature>
<dbReference type="Pfam" id="PF03707">
    <property type="entry name" value="MHYT"/>
    <property type="match status" value="3"/>
</dbReference>
<feature type="transmembrane region" description="Helical" evidence="1">
    <location>
        <begin position="20"/>
        <end position="40"/>
    </location>
</feature>
<proteinExistence type="predicted"/>
<evidence type="ECO:0000256" key="1">
    <source>
        <dbReference type="PROSITE-ProRule" id="PRU00244"/>
    </source>
</evidence>
<dbReference type="PANTHER" id="PTHR35152:SF1">
    <property type="entry name" value="DOMAIN SIGNALLING PROTEIN, PUTATIVE (AFU_ORTHOLOGUE AFUA_5G11310)-RELATED"/>
    <property type="match status" value="1"/>
</dbReference>
<feature type="transmembrane region" description="Helical" evidence="1">
    <location>
        <begin position="223"/>
        <end position="243"/>
    </location>
</feature>
<feature type="transmembrane region" description="Helical" evidence="1">
    <location>
        <begin position="183"/>
        <end position="203"/>
    </location>
</feature>